<accession>A0A5C7W636</accession>
<reference evidence="1 2" key="1">
    <citation type="submission" date="2018-09" db="EMBL/GenBank/DDBJ databases">
        <title>Metagenome Assembled Genomes from an Advanced Water Purification Facility.</title>
        <authorList>
            <person name="Stamps B.W."/>
            <person name="Spear J.R."/>
        </authorList>
    </citation>
    <scope>NUCLEOTIDE SEQUENCE [LARGE SCALE GENOMIC DNA]</scope>
    <source>
        <strain evidence="1">Bin_52_1</strain>
    </source>
</reference>
<dbReference type="EMBL" id="SSFO01000108">
    <property type="protein sequence ID" value="TXI33411.1"/>
    <property type="molecule type" value="Genomic_DNA"/>
</dbReference>
<evidence type="ECO:0000313" key="1">
    <source>
        <dbReference type="EMBL" id="TXI33411.1"/>
    </source>
</evidence>
<name>A0A5C7W636_AQUAC</name>
<sequence length="411" mass="45903">MSSIYAEFRGKTKDTKKAKEYIKLITLCEKNSCSEEEKNLAKKIGMDLGFPFENQGTWKLSHSHIKATGDIVFSFSCSTTIDQIFFEKQIKNITRLAGRTAIGRIYNSQVGETQFLTSHDNKIEWHAHEQNSTLTDELILIIDEKIKEGTTNSLMESGAEIATSIDEKPTIVIYNKKNSSLAQKAAKKLGALAVETSELDTLLEGWHLYTYTKQKNRSNQDHIVAEQFSVLCGNDDGLLLTLTIKPKGKRHDLRTAAEKYINQPNLDSFQSLAKYLNLSIYNPEGAASYPDISPTHKAPAALAEGLCLCIENNDTVYLGFRVKNISPFINEEINHTSTGRPHVAALCGFYEQFSDKFSGKIYIAGYGYLKGLFSNDGHIYIFNTNEYEAALKANPPYNEKVAARSTAHLPA</sequence>
<comment type="caution">
    <text evidence="1">The sequence shown here is derived from an EMBL/GenBank/DDBJ whole genome shotgun (WGS) entry which is preliminary data.</text>
</comment>
<dbReference type="Proteomes" id="UP000321110">
    <property type="component" value="Unassembled WGS sequence"/>
</dbReference>
<protein>
    <submittedName>
        <fullName evidence="1">Uncharacterized protein</fullName>
    </submittedName>
</protein>
<organism evidence="1 2">
    <name type="scientific">Aquipseudomonas alcaligenes</name>
    <name type="common">Pseudomonas alcaligenes</name>
    <dbReference type="NCBI Taxonomy" id="43263"/>
    <lineage>
        <taxon>Bacteria</taxon>
        <taxon>Pseudomonadati</taxon>
        <taxon>Pseudomonadota</taxon>
        <taxon>Gammaproteobacteria</taxon>
        <taxon>Pseudomonadales</taxon>
        <taxon>Pseudomonadaceae</taxon>
        <taxon>Aquipseudomonas</taxon>
    </lineage>
</organism>
<proteinExistence type="predicted"/>
<gene>
    <name evidence="1" type="ORF">E6Q69_06500</name>
</gene>
<dbReference type="AlphaFoldDB" id="A0A5C7W636"/>
<evidence type="ECO:0000313" key="2">
    <source>
        <dbReference type="Proteomes" id="UP000321110"/>
    </source>
</evidence>